<dbReference type="Pfam" id="PF06794">
    <property type="entry name" value="UPF0270"/>
    <property type="match status" value="1"/>
</dbReference>
<evidence type="ECO:0000256" key="1">
    <source>
        <dbReference type="ARBA" id="ARBA00006450"/>
    </source>
</evidence>
<dbReference type="SUPFAM" id="SSF118001">
    <property type="entry name" value="YehU-like"/>
    <property type="match status" value="1"/>
</dbReference>
<reference evidence="2 3" key="1">
    <citation type="submission" date="2018-12" db="EMBL/GenBank/DDBJ databases">
        <authorList>
            <person name="Yu L."/>
        </authorList>
    </citation>
    <scope>NUCLEOTIDE SEQUENCE [LARGE SCALE GENOMIC DNA]</scope>
    <source>
        <strain evidence="2 3">HAW-EB2</strain>
    </source>
</reference>
<name>A0A431WXK5_9GAMM</name>
<proteinExistence type="inferred from homology"/>
<evidence type="ECO:0000313" key="3">
    <source>
        <dbReference type="Proteomes" id="UP000267448"/>
    </source>
</evidence>
<accession>A0A431WXK5</accession>
<gene>
    <name evidence="2" type="ORF">EKG38_05435</name>
</gene>
<dbReference type="RefSeq" id="WP_126519232.1">
    <property type="nucleotide sequence ID" value="NZ_RXNU01000002.1"/>
</dbReference>
<comment type="similarity">
    <text evidence="1">Belongs to the UPF0270 family.</text>
</comment>
<dbReference type="Gene3D" id="1.10.10.610">
    <property type="entry name" value="YehU-like"/>
    <property type="match status" value="1"/>
</dbReference>
<dbReference type="OrthoDB" id="6401640at2"/>
<dbReference type="EMBL" id="RXNU01000002">
    <property type="protein sequence ID" value="RTR40162.1"/>
    <property type="molecule type" value="Genomic_DNA"/>
</dbReference>
<comment type="caution">
    <text evidence="2">The sequence shown here is derived from an EMBL/GenBank/DDBJ whole genome shotgun (WGS) entry which is preliminary data.</text>
</comment>
<keyword evidence="3" id="KW-1185">Reference proteome</keyword>
<organism evidence="2 3">
    <name type="scientific">Shewanella canadensis</name>
    <dbReference type="NCBI Taxonomy" id="271096"/>
    <lineage>
        <taxon>Bacteria</taxon>
        <taxon>Pseudomonadati</taxon>
        <taxon>Pseudomonadota</taxon>
        <taxon>Gammaproteobacteria</taxon>
        <taxon>Alteromonadales</taxon>
        <taxon>Shewanellaceae</taxon>
        <taxon>Shewanella</taxon>
    </lineage>
</organism>
<dbReference type="InterPro" id="IPR036685">
    <property type="entry name" value="YehU-like_sf"/>
</dbReference>
<dbReference type="InterPro" id="IPR010648">
    <property type="entry name" value="UPF0270"/>
</dbReference>
<evidence type="ECO:0000313" key="2">
    <source>
        <dbReference type="EMBL" id="RTR40162.1"/>
    </source>
</evidence>
<dbReference type="Proteomes" id="UP000267448">
    <property type="component" value="Unassembled WGS sequence"/>
</dbReference>
<sequence length="78" mass="8930">MLVPYDALQQLPHETLESVIKEYLFSQVEDGSFSDTDDETLKLAINKCKQALKQGVLVVEYSEDDESIAIRQHDHLHN</sequence>
<dbReference type="AlphaFoldDB" id="A0A431WXK5"/>
<protein>
    <submittedName>
        <fullName evidence="2">YheU family protein</fullName>
    </submittedName>
</protein>